<evidence type="ECO:0000313" key="8">
    <source>
        <dbReference type="EMBL" id="EAD3792174.1"/>
    </source>
</evidence>
<dbReference type="EMBL" id="AABBHO010000004">
    <property type="protein sequence ID" value="EAG2996017.1"/>
    <property type="molecule type" value="Genomic_DNA"/>
</dbReference>
<dbReference type="EMBL" id="QXLS01000002">
    <property type="protein sequence ID" value="RKA09474.1"/>
    <property type="molecule type" value="Genomic_DNA"/>
</dbReference>
<evidence type="ECO:0000313" key="12">
    <source>
        <dbReference type="EMBL" id="EAG2245148.1"/>
    </source>
</evidence>
<dbReference type="Proteomes" id="UP000389283">
    <property type="component" value="Unassembled WGS sequence"/>
</dbReference>
<evidence type="ECO:0000313" key="75">
    <source>
        <dbReference type="Proteomes" id="UP000841146"/>
    </source>
</evidence>
<evidence type="ECO:0000313" key="15">
    <source>
        <dbReference type="EMBL" id="EAG4330873.1"/>
    </source>
</evidence>
<dbReference type="Proteomes" id="UP000481141">
    <property type="component" value="Unassembled WGS sequence"/>
</dbReference>
<evidence type="ECO:0000313" key="69">
    <source>
        <dbReference type="Proteomes" id="UP000540117"/>
    </source>
</evidence>
<dbReference type="Proteomes" id="UP000527632">
    <property type="component" value="Unassembled WGS sequence"/>
</dbReference>
<evidence type="ECO:0000313" key="26">
    <source>
        <dbReference type="EMBL" id="ECX6924510.1"/>
    </source>
</evidence>
<dbReference type="EMBL" id="AABBAW010000002">
    <property type="protein sequence ID" value="EAG2514587.1"/>
    <property type="molecule type" value="Genomic_DNA"/>
</dbReference>
<reference evidence="53 54" key="7">
    <citation type="submission" date="2019-07" db="EMBL/GenBank/DDBJ databases">
        <authorList>
            <consortium name="GenomeTrakr: Next Generation Sequencing Network for Food Pathogen Tracability"/>
        </authorList>
    </citation>
    <scope>NUCLEOTIDE SEQUENCE [LARGE SCALE GENOMIC DNA]</scope>
    <source>
        <strain evidence="14 72">10B02965A-1</strain>
        <strain evidence="5 51">CFSAN008042</strain>
        <strain evidence="16 68">CFSAN063727</strain>
        <strain evidence="3 50">FDA00007096</strain>
        <strain evidence="7 55">FDA00008584</strain>
        <strain evidence="12">FDA00011243</strain>
        <strain evidence="4 42">FDA00013332</strain>
        <strain evidence="10 45">FDA00013853</strain>
        <strain evidence="23 57">FDA00014336</strain>
        <strain evidence="25 53">FDA00014370</strain>
        <strain evidence="24 54">FDA00014392</strain>
        <strain evidence="31">FDA00015054</strain>
        <strain evidence="15 69">FDA1005580-S054-001</strain>
        <strain evidence="62">FDA1090798-S029-001</strain>
        <strain evidence="63">FDA956581-098-004</strain>
        <strain evidence="13 66">FDA960927-006-004</strain>
        <strain evidence="17 73">FLAG-38921</strain>
        <strain evidence="26 58">FLAG-51482A</strain>
        <strain evidence="11 43">FLAG-54356</strain>
        <strain evidence="9 52">FSIS31901579</strain>
        <strain evidence="20 67">LS1344</strain>
        <strain evidence="29 60">OSF101448</strain>
        <strain evidence="8 46">VA-WGS-00405</strain>
    </source>
</reference>
<evidence type="ECO:0000313" key="44">
    <source>
        <dbReference type="Proteomes" id="UP000339309"/>
    </source>
</evidence>
<evidence type="ECO:0000313" key="20">
    <source>
        <dbReference type="EMBL" id="EAH4242640.1"/>
    </source>
</evidence>
<dbReference type="Proteomes" id="UP000525850">
    <property type="component" value="Unassembled WGS sequence"/>
</dbReference>
<evidence type="ECO:0000313" key="6">
    <source>
        <dbReference type="EMBL" id="EAC9038800.1"/>
    </source>
</evidence>
<gene>
    <name evidence="18" type="ORF">AB917_01105</name>
    <name evidence="2" type="ORF">ABZ57_06465</name>
    <name evidence="39" type="ORF">AJL21_06095</name>
    <name evidence="3" type="ORF">ARY78_08830</name>
    <name evidence="13" type="ORF">B1N52_05395</name>
    <name evidence="12" type="ORF">B1S26_06970</name>
    <name evidence="14" type="ORF">B5K54_01770</name>
    <name evidence="26" type="ORF">BCZ19_07500</name>
    <name evidence="11" type="ORF">BCZ21_04200</name>
    <name evidence="16" type="ORF">CA369_01110</name>
    <name evidence="15" type="ORF">CAV64_06380</name>
    <name evidence="19" type="ORF">CW845_03885</name>
    <name evidence="21" type="ORF">D7104_04210</name>
    <name evidence="37" type="ORF">DCK61_11855</name>
    <name evidence="17" type="ORF">DCT16_04930</name>
    <name evidence="5" type="ORF">DQ70_06265</name>
    <name evidence="4" type="ORF">DU018_07675</name>
    <name evidence="40" type="ORF">DYZ80_01118</name>
    <name evidence="20" type="ORF">E5F58_11650</name>
    <name evidence="10" type="ORF">EX365_08200</name>
    <name evidence="9" type="ORF">EXZ73_02540</name>
    <name evidence="27" type="ORF">F6436_01080</name>
    <name evidence="28" type="ORF">F6515_11120</name>
    <name evidence="22" type="ORF">FA835_03005</name>
    <name evidence="24" type="ORF">FLQ97_00060</name>
    <name evidence="23" type="ORF">FLR03_09485</name>
    <name evidence="25" type="ORF">FNX40_01075</name>
    <name evidence="30" type="ORF">FV747_01055</name>
    <name evidence="31" type="ORF">G3O21_000214</name>
    <name evidence="32" type="ORF">GHH22_05900</name>
    <name evidence="29" type="ORF">GJW51_03880</name>
    <name evidence="33" type="ORF">GYR60_03070</name>
    <name evidence="34" type="ORF">GYS09_06420</name>
    <name evidence="35" type="ORF">GYX23_01050</name>
    <name evidence="36" type="ORF">GYY14_03925</name>
    <name evidence="38" type="ORF">HZJ64_04065</name>
    <name evidence="6" type="ORF">KV70_01075</name>
    <name evidence="7" type="ORF">QD52_05215</name>
    <name evidence="8" type="ORF">UI29_05205</name>
</gene>
<evidence type="ECO:0000313" key="38">
    <source>
        <dbReference type="EMBL" id="NYA01000.1"/>
    </source>
</evidence>
<evidence type="ECO:0000313" key="21">
    <source>
        <dbReference type="EMBL" id="EAK8896901.1"/>
    </source>
</evidence>
<dbReference type="EMBL" id="AALEDS010000001">
    <property type="protein sequence ID" value="ECY6542910.1"/>
    <property type="molecule type" value="Genomic_DNA"/>
</dbReference>
<reference evidence="44 48" key="5">
    <citation type="submission" date="2018-06" db="EMBL/GenBank/DDBJ databases">
        <authorList>
            <consortium name="PulseNet: The National Subtyping Network for Foodborne Disease Surveillance"/>
            <person name="Tarr C.L."/>
            <person name="Trees E."/>
            <person name="Katz L.S."/>
            <person name="Carleton-Romer H.A."/>
            <person name="Stroika S."/>
            <person name="Kucerova Z."/>
            <person name="Roache K.F."/>
            <person name="Sabol A.L."/>
            <person name="Besser J."/>
            <person name="Gerner-Smidt P."/>
        </authorList>
    </citation>
    <scope>NUCLEOTIDE SEQUENCE [LARGE SCALE GENOMIC DNA]</scope>
    <source>
        <strain evidence="2 44">2015L-6227</strain>
        <strain evidence="6 48">PNUSAL000910</strain>
        <strain evidence="21 47">PNUSAL004402</strain>
        <strain evidence="28 64">PNUSAL005692</strain>
    </source>
</reference>
<dbReference type="EMBL" id="DAAIJL010000005">
    <property type="protein sequence ID" value="HAB8556915.1"/>
    <property type="molecule type" value="Genomic_DNA"/>
</dbReference>
<evidence type="ECO:0000313" key="24">
    <source>
        <dbReference type="EMBL" id="ECB9512118.1"/>
    </source>
</evidence>
<dbReference type="EMBL" id="AACJYH010000003">
    <property type="protein sequence ID" value="EAK8896901.1"/>
    <property type="molecule type" value="Genomic_DNA"/>
</dbReference>
<evidence type="ECO:0000313" key="58">
    <source>
        <dbReference type="Proteomes" id="UP000427828"/>
    </source>
</evidence>
<evidence type="ECO:0000313" key="5">
    <source>
        <dbReference type="EMBL" id="EAC7480282.1"/>
    </source>
</evidence>
<dbReference type="EMBL" id="AALAQH010000003">
    <property type="protein sequence ID" value="ECX6924510.1"/>
    <property type="molecule type" value="Genomic_DNA"/>
</dbReference>
<evidence type="ECO:0000313" key="2">
    <source>
        <dbReference type="EMBL" id="EAC4552122.1"/>
    </source>
</evidence>
<dbReference type="EMBL" id="AAAKQF010000001">
    <property type="protein sequence ID" value="EAC9038800.1"/>
    <property type="molecule type" value="Genomic_DNA"/>
</dbReference>
<dbReference type="EMBL" id="QDAY01000004">
    <property type="protein sequence ID" value="KAA9448351.1"/>
    <property type="molecule type" value="Genomic_DNA"/>
</dbReference>
<evidence type="ECO:0000313" key="51">
    <source>
        <dbReference type="Proteomes" id="UP000368512"/>
    </source>
</evidence>
<dbReference type="EMBL" id="JACAVN010000002">
    <property type="protein sequence ID" value="NYA01000.1"/>
    <property type="molecule type" value="Genomic_DNA"/>
</dbReference>
<dbReference type="EMBL" id="AAANYN010000003">
    <property type="protein sequence ID" value="EAD5773161.1"/>
    <property type="molecule type" value="Genomic_DNA"/>
</dbReference>
<evidence type="ECO:0000313" key="65">
    <source>
        <dbReference type="Proteomes" id="UP000522199"/>
    </source>
</evidence>
<comment type="caution">
    <text evidence="22">The sequence shown here is derived from an EMBL/GenBank/DDBJ whole genome shotgun (WGS) entry which is preliminary data.</text>
</comment>
<evidence type="ECO:0000313" key="30">
    <source>
        <dbReference type="EMBL" id="EDO0984586.1"/>
    </source>
</evidence>
<evidence type="ECO:0000313" key="70">
    <source>
        <dbReference type="Proteomes" id="UP000544530"/>
    </source>
</evidence>
<evidence type="ECO:0000313" key="76">
    <source>
        <dbReference type="Proteomes" id="UP000844415"/>
    </source>
</evidence>
<name>A0A0B8QZX6_LISMN</name>
<evidence type="ECO:0008006" key="78">
    <source>
        <dbReference type="Google" id="ProtNLM"/>
    </source>
</evidence>
<dbReference type="Proteomes" id="UP000398321">
    <property type="component" value="Unassembled WGS sequence"/>
</dbReference>
<dbReference type="EMBL" id="AANPAU010000001">
    <property type="protein sequence ID" value="EDP8512822.1"/>
    <property type="molecule type" value="Genomic_DNA"/>
</dbReference>
<evidence type="ECO:0000313" key="23">
    <source>
        <dbReference type="EMBL" id="ECB9473903.1"/>
    </source>
</evidence>
<dbReference type="EMBL" id="AAAIXK010000004">
    <property type="protein sequence ID" value="EAC5550531.1"/>
    <property type="molecule type" value="Genomic_DNA"/>
</dbReference>
<evidence type="ECO:0000313" key="16">
    <source>
        <dbReference type="EMBL" id="EAG4460876.1"/>
    </source>
</evidence>
<dbReference type="AlphaFoldDB" id="A0A0B8QZX6"/>
<dbReference type="PROSITE" id="PS51257">
    <property type="entry name" value="PROKAR_LIPOPROTEIN"/>
    <property type="match status" value="1"/>
</dbReference>
<evidence type="ECO:0000313" key="28">
    <source>
        <dbReference type="EMBL" id="ECY9783532.1"/>
    </source>
</evidence>
<dbReference type="EMBL" id="DAAEEB010000003">
    <property type="protein sequence ID" value="HAA8052690.1"/>
    <property type="molecule type" value="Genomic_DNA"/>
</dbReference>
<dbReference type="Proteomes" id="UP000427828">
    <property type="component" value="Unassembled WGS sequence"/>
</dbReference>
<evidence type="ECO:0000313" key="22">
    <source>
        <dbReference type="EMBL" id="EAK9316070.1"/>
    </source>
</evidence>
<dbReference type="Proteomes" id="UP000331186">
    <property type="component" value="Unassembled WGS sequence"/>
</dbReference>
<evidence type="ECO:0000313" key="34">
    <source>
        <dbReference type="EMBL" id="HAB8556915.1"/>
    </source>
</evidence>
<evidence type="ECO:0000313" key="40">
    <source>
        <dbReference type="EMBL" id="RKA09474.1"/>
    </source>
</evidence>
<dbReference type="EMBL" id="AABBYJ010000003">
    <property type="protein sequence ID" value="EAG4330873.1"/>
    <property type="molecule type" value="Genomic_DNA"/>
</dbReference>
<evidence type="ECO:0000313" key="36">
    <source>
        <dbReference type="EMBL" id="HAC0274516.1"/>
    </source>
</evidence>
<evidence type="ECO:0000313" key="31">
    <source>
        <dbReference type="EMBL" id="EDP8512822.1"/>
    </source>
</evidence>
<evidence type="ECO:0000313" key="48">
    <source>
        <dbReference type="Proteomes" id="UP000354255"/>
    </source>
</evidence>
<evidence type="ECO:0000313" key="3">
    <source>
        <dbReference type="EMBL" id="EAC5550531.1"/>
    </source>
</evidence>
<dbReference type="Proteomes" id="UP000339309">
    <property type="component" value="Unassembled WGS sequence"/>
</dbReference>
<dbReference type="EMBL" id="DAAJCS010000001">
    <property type="protein sequence ID" value="HAC0011574.1"/>
    <property type="molecule type" value="Genomic_DNA"/>
</dbReference>
<dbReference type="RefSeq" id="WP_003725338.1">
    <property type="nucleotide sequence ID" value="NC_021824.1"/>
</dbReference>
<dbReference type="Proteomes" id="UP000350032">
    <property type="component" value="Unassembled WGS sequence"/>
</dbReference>
<evidence type="ECO:0000313" key="19">
    <source>
        <dbReference type="EMBL" id="EAG9386624.1"/>
    </source>
</evidence>
<reference evidence="39 77" key="1">
    <citation type="submission" date="2016-09" db="EMBL/GenBank/DDBJ databases">
        <title>100K Listeria isolates.</title>
        <authorList>
            <person name="Chen P."/>
            <person name="Weimer B.C."/>
            <person name="Kong N."/>
            <person name="Huang B."/>
        </authorList>
    </citation>
    <scope>NUCLEOTIDE SEQUENCE [LARGE SCALE GENOMIC DNA]</scope>
    <source>
        <strain evidence="39 77">BCW_2383</strain>
    </source>
</reference>
<dbReference type="Proteomes" id="UP000337746">
    <property type="component" value="Unassembled WGS sequence"/>
</dbReference>
<evidence type="ECO:0000313" key="52">
    <source>
        <dbReference type="Proteomes" id="UP000376505"/>
    </source>
</evidence>
<dbReference type="EMBL" id="AAHZFY010000001">
    <property type="protein sequence ID" value="ECB9512118.1"/>
    <property type="molecule type" value="Genomic_DNA"/>
</dbReference>
<dbReference type="Proteomes" id="UP000272537">
    <property type="component" value="Unassembled WGS sequence"/>
</dbReference>
<evidence type="ECO:0000313" key="14">
    <source>
        <dbReference type="EMBL" id="EAG2996017.1"/>
    </source>
</evidence>
<dbReference type="EMBL" id="AABCVX010000002">
    <property type="protein sequence ID" value="EAG6168733.1"/>
    <property type="molecule type" value="Genomic_DNA"/>
</dbReference>
<dbReference type="Proteomes" id="UP000376505">
    <property type="component" value="Unassembled WGS sequence"/>
</dbReference>
<reference evidence="74 75" key="3">
    <citation type="journal article" date="2018" name="Genome Biol.">
        <title>SKESA: strategic k-mer extension for scrupulous assemblies.</title>
        <authorList>
            <person name="Souvorov A."/>
            <person name="Agarwala R."/>
            <person name="Lipman D.J."/>
        </authorList>
    </citation>
    <scope>NUCLEOTIDE SEQUENCE [LARGE SCALE GENOMIC DNA]</scope>
    <source>
        <strain evidence="32">09CEB371LM</strain>
        <strain evidence="34 76">CFIAFB20100120</strain>
        <strain evidence="33 74">CFIAFB20130012</strain>
        <strain evidence="36">CFIAFB20170037</strain>
        <strain evidence="35 75">CFIAFB20170045</strain>
    </source>
</reference>
<evidence type="ECO:0000313" key="47">
    <source>
        <dbReference type="Proteomes" id="UP000350032"/>
    </source>
</evidence>
<dbReference type="EMBL" id="AAAJKI010000015">
    <property type="protein sequence ID" value="EAC6548239.1"/>
    <property type="molecule type" value="Genomic_DNA"/>
</dbReference>
<dbReference type="EMBL" id="AABEKY010000002">
    <property type="protein sequence ID" value="EAG9386624.1"/>
    <property type="molecule type" value="Genomic_DNA"/>
</dbReference>
<evidence type="ECO:0000313" key="77">
    <source>
        <dbReference type="Proteomes" id="UP000852906"/>
    </source>
</evidence>
<evidence type="ECO:0000313" key="46">
    <source>
        <dbReference type="Proteomes" id="UP000345329"/>
    </source>
</evidence>
<dbReference type="Proteomes" id="UP000841146">
    <property type="component" value="Unassembled WGS sequence"/>
</dbReference>
<dbReference type="Proteomes" id="UP000344343">
    <property type="component" value="Unassembled WGS sequence"/>
</dbReference>
<evidence type="ECO:0000313" key="29">
    <source>
        <dbReference type="EMBL" id="EDN9835805.1"/>
    </source>
</evidence>
<reference evidence="33" key="9">
    <citation type="submission" date="2020-01" db="EMBL/GenBank/DDBJ databases">
        <authorList>
            <consortium name="NCBI Pathogen Detection Project"/>
        </authorList>
    </citation>
    <scope>NUCLEOTIDE SEQUENCE</scope>
    <source>
        <strain evidence="32">09CEB371LM</strain>
        <strain evidence="34">CFIAFB20100120</strain>
        <strain evidence="33">CFIAFB20130012</strain>
        <strain evidence="36">CFIAFB20170037</strain>
        <strain evidence="35">CFIAFB20170045</strain>
    </source>
</reference>
<evidence type="ECO:0000313" key="63">
    <source>
        <dbReference type="Proteomes" id="UP000481141"/>
    </source>
</evidence>
<dbReference type="Proteomes" id="UP000522199">
    <property type="component" value="Unassembled WGS sequence"/>
</dbReference>
<dbReference type="Proteomes" id="UP000365297">
    <property type="component" value="Unassembled WGS sequence"/>
</dbReference>
<dbReference type="EMBL" id="MJTJ01000013">
    <property type="protein sequence ID" value="OET50762.1"/>
    <property type="molecule type" value="Genomic_DNA"/>
</dbReference>
<dbReference type="Proteomes" id="UP000549379">
    <property type="component" value="Unassembled WGS sequence"/>
</dbReference>
<dbReference type="Proteomes" id="UP000840197">
    <property type="component" value="Unassembled WGS sequence"/>
</dbReference>
<evidence type="ECO:0000256" key="1">
    <source>
        <dbReference type="SAM" id="Phobius"/>
    </source>
</evidence>
<keyword evidence="1" id="KW-0472">Membrane</keyword>
<dbReference type="GeneID" id="93236201"/>
<dbReference type="Proteomes" id="UP000544530">
    <property type="component" value="Unassembled WGS sequence"/>
</dbReference>
<dbReference type="EMBL" id="AAIAJJ010000001">
    <property type="protein sequence ID" value="ECC1555390.1"/>
    <property type="molecule type" value="Genomic_DNA"/>
</dbReference>
<dbReference type="Proteomes" id="UP000842809">
    <property type="component" value="Unassembled WGS sequence"/>
</dbReference>
<evidence type="ECO:0000313" key="73">
    <source>
        <dbReference type="Proteomes" id="UP000566721"/>
    </source>
</evidence>
<accession>A0A0B8QZX6</accession>
<dbReference type="Proteomes" id="UP000478704">
    <property type="component" value="Unassembled WGS sequence"/>
</dbReference>
<dbReference type="Proteomes" id="UP000364988">
    <property type="component" value="Unassembled WGS sequence"/>
</dbReference>
<reference evidence="37 59" key="4">
    <citation type="submission" date="2018-04" db="EMBL/GenBank/DDBJ databases">
        <title>Genome Analysis of a Prevalent Clone of Listeria monocytogenes Sequence Type 87 in China.</title>
        <authorList>
            <person name="Wang Y."/>
        </authorList>
    </citation>
    <scope>NUCLEOTIDE SEQUENCE [LARGE SCALE GENOMIC DNA]</scope>
    <source>
        <strain evidence="37 59">ICDC_LM1523</strain>
    </source>
</reference>
<dbReference type="EMBL" id="AAALRN010000002">
    <property type="protein sequence ID" value="EAD1184485.1"/>
    <property type="molecule type" value="Genomic_DNA"/>
</dbReference>
<keyword evidence="1" id="KW-1133">Transmembrane helix</keyword>
<evidence type="ECO:0000313" key="42">
    <source>
        <dbReference type="Proteomes" id="UP000331186"/>
    </source>
</evidence>
<dbReference type="EMBL" id="AAANYR010000004">
    <property type="protein sequence ID" value="EAD5786534.1"/>
    <property type="molecule type" value="Genomic_DNA"/>
</dbReference>
<evidence type="ECO:0000313" key="41">
    <source>
        <dbReference type="Proteomes" id="UP000272537"/>
    </source>
</evidence>
<dbReference type="Proteomes" id="UP000852906">
    <property type="component" value="Unassembled WGS sequence"/>
</dbReference>
<evidence type="ECO:0000313" key="17">
    <source>
        <dbReference type="EMBL" id="EAG6168733.1"/>
    </source>
</evidence>
<evidence type="ECO:0000313" key="60">
    <source>
        <dbReference type="Proteomes" id="UP000467347"/>
    </source>
</evidence>
<protein>
    <recommendedName>
        <fullName evidence="78">Lipoprotein</fullName>
    </recommendedName>
</protein>
<evidence type="ECO:0000313" key="39">
    <source>
        <dbReference type="EMBL" id="OET50762.1"/>
    </source>
</evidence>
<dbReference type="KEGG" id="lmok:CQ02_14290"/>
<dbReference type="Proteomes" id="UP000840039">
    <property type="component" value="Unassembled WGS sequence"/>
</dbReference>
<evidence type="ECO:0000313" key="71">
    <source>
        <dbReference type="Proteomes" id="UP000548278"/>
    </source>
</evidence>
<evidence type="ECO:0000313" key="53">
    <source>
        <dbReference type="Proteomes" id="UP000389283"/>
    </source>
</evidence>
<evidence type="ECO:0000313" key="37">
    <source>
        <dbReference type="EMBL" id="KAA9448351.1"/>
    </source>
</evidence>
<evidence type="ECO:0000313" key="25">
    <source>
        <dbReference type="EMBL" id="ECC1555390.1"/>
    </source>
</evidence>
<feature type="transmembrane region" description="Helical" evidence="1">
    <location>
        <begin position="70"/>
        <end position="91"/>
    </location>
</feature>
<dbReference type="EMBL" id="DAAJFY010000002">
    <property type="protein sequence ID" value="HAC0274516.1"/>
    <property type="molecule type" value="Genomic_DNA"/>
</dbReference>
<evidence type="ECO:0000313" key="50">
    <source>
        <dbReference type="Proteomes" id="UP000365297"/>
    </source>
</evidence>
<evidence type="ECO:0000313" key="67">
    <source>
        <dbReference type="Proteomes" id="UP000527632"/>
    </source>
</evidence>
<evidence type="ECO:0000313" key="57">
    <source>
        <dbReference type="Proteomes" id="UP000423131"/>
    </source>
</evidence>
<dbReference type="EMBL" id="AAAIKW010000003">
    <property type="protein sequence ID" value="EAC4552122.1"/>
    <property type="molecule type" value="Genomic_DNA"/>
</dbReference>
<dbReference type="Proteomes" id="UP000410967">
    <property type="component" value="Unassembled WGS sequence"/>
</dbReference>
<evidence type="ECO:0000313" key="9">
    <source>
        <dbReference type="EMBL" id="EAD5773161.1"/>
    </source>
</evidence>
<evidence type="ECO:0000313" key="55">
    <source>
        <dbReference type="Proteomes" id="UP000403352"/>
    </source>
</evidence>
<dbReference type="EMBL" id="DAAIHR010000002">
    <property type="protein sequence ID" value="HAB8397490.1"/>
    <property type="molecule type" value="Genomic_DNA"/>
</dbReference>
<dbReference type="Proteomes" id="UP000489121">
    <property type="component" value="Unassembled WGS sequence"/>
</dbReference>
<dbReference type="EMBL" id="AABAWE010000002">
    <property type="protein sequence ID" value="EAG2086449.1"/>
    <property type="molecule type" value="Genomic_DNA"/>
</dbReference>
<dbReference type="EMBL" id="AANDSR010000002">
    <property type="protein sequence ID" value="EDN9835805.1"/>
    <property type="molecule type" value="Genomic_DNA"/>
</dbReference>
<evidence type="ECO:0000313" key="4">
    <source>
        <dbReference type="EMBL" id="EAC6548239.1"/>
    </source>
</evidence>
<feature type="transmembrane region" description="Helical" evidence="1">
    <location>
        <begin position="12"/>
        <end position="34"/>
    </location>
</feature>
<reference evidence="40 41" key="2">
    <citation type="journal article" date="2018" name="BMC Genomics">
        <title>Genes significantly associated with lineage II food isolates of Listeria monocytogenes.</title>
        <authorList>
            <person name="Pirone-Davies C."/>
            <person name="Chen Y."/>
            <person name="Pightling A."/>
            <person name="Ryan G."/>
            <person name="Wang Y."/>
            <person name="Yao K."/>
            <person name="Hoffmann M."/>
            <person name="Allard M.W."/>
        </authorList>
    </citation>
    <scope>NUCLEOTIDE SEQUENCE [LARGE SCALE GENOMIC DNA]</scope>
    <source>
        <strain evidence="40 41">PNUSAL000550</strain>
    </source>
</reference>
<dbReference type="Proteomes" id="UP000566721">
    <property type="component" value="Unassembled WGS sequence"/>
</dbReference>
<reference evidence="30 61" key="8">
    <citation type="submission" date="2019-08" db="EMBL/GenBank/DDBJ databases">
        <authorList>
            <person name="Ashton P.M."/>
            <person name="Dallman T."/>
            <person name="Nair S."/>
            <person name="De Pinna E."/>
            <person name="Peters T."/>
            <person name="Grant K."/>
        </authorList>
    </citation>
    <scope>NUCLEOTIDE SEQUENCE [LARGE SCALE GENOMIC DNA]</scope>
    <source>
        <strain evidence="30 61">788324</strain>
    </source>
</reference>
<dbReference type="eggNOG" id="ENOG5030EUZ">
    <property type="taxonomic scope" value="Bacteria"/>
</dbReference>
<evidence type="ECO:0000313" key="61">
    <source>
        <dbReference type="Proteomes" id="UP000467536"/>
    </source>
</evidence>
<dbReference type="Proteomes" id="UP000467536">
    <property type="component" value="Unassembled WGS sequence"/>
</dbReference>
<dbReference type="Proteomes" id="UP000403352">
    <property type="component" value="Unassembled WGS sequence"/>
</dbReference>
<dbReference type="Proteomes" id="UP000354255">
    <property type="component" value="Unassembled WGS sequence"/>
</dbReference>
<sequence length="99" mass="11049">MRFLKIIGHAVGVISCLMVLPSFVIAITSAILSFNPLYITYFFTSPYARAVAVAEESGWGSGFNILLINYGAYLIAFGYTFFAIVKIYSWYQIAKEAKK</sequence>
<dbReference type="EMBL" id="AABBZO010000001">
    <property type="protein sequence ID" value="EAG4460876.1"/>
    <property type="molecule type" value="Genomic_DNA"/>
</dbReference>
<evidence type="ECO:0000313" key="72">
    <source>
        <dbReference type="Proteomes" id="UP000549379"/>
    </source>
</evidence>
<dbReference type="EMBL" id="AAHZFN010000011">
    <property type="protein sequence ID" value="ECB9473903.1"/>
    <property type="molecule type" value="Genomic_DNA"/>
</dbReference>
<dbReference type="Proteomes" id="UP000460224">
    <property type="component" value="Unassembled WGS sequence"/>
</dbReference>
<evidence type="ECO:0000313" key="18">
    <source>
        <dbReference type="EMBL" id="EAG6989193.1"/>
    </source>
</evidence>
<evidence type="ECO:0000313" key="68">
    <source>
        <dbReference type="Proteomes" id="UP000528151"/>
    </source>
</evidence>
<dbReference type="Proteomes" id="UP000844415">
    <property type="component" value="Unassembled WGS sequence"/>
</dbReference>
<evidence type="ECO:0000313" key="35">
    <source>
        <dbReference type="EMBL" id="HAC0011574.1"/>
    </source>
</evidence>
<evidence type="ECO:0000313" key="45">
    <source>
        <dbReference type="Proteomes" id="UP000344343"/>
    </source>
</evidence>
<evidence type="ECO:0000313" key="27">
    <source>
        <dbReference type="EMBL" id="ECY6542910.1"/>
    </source>
</evidence>
<reference evidence="38 70" key="10">
    <citation type="submission" date="2020-06" db="EMBL/GenBank/DDBJ databases">
        <title>Two Listeria outbreaks in Switzerland in 2018 and 2020.</title>
        <authorList>
            <person name="Stevens M.J.A."/>
            <person name="Bloemberg G."/>
            <person name="Nusch-Inderbinnen M."/>
            <person name="Stephan R."/>
        </authorList>
    </citation>
    <scope>NUCLEOTIDE SEQUENCE [LARGE SCALE GENOMIC DNA]</scope>
    <source>
        <strain evidence="38 70">N18-0707</strain>
    </source>
</reference>
<proteinExistence type="predicted"/>
<dbReference type="EMBL" id="AANEHK010000001">
    <property type="protein sequence ID" value="EDO0984586.1"/>
    <property type="molecule type" value="Genomic_DNA"/>
</dbReference>
<dbReference type="Proteomes" id="UP000548278">
    <property type="component" value="Unassembled WGS sequence"/>
</dbReference>
<dbReference type="EMBL" id="AAAMZD010000002">
    <property type="protein sequence ID" value="EAD3792174.1"/>
    <property type="molecule type" value="Genomic_DNA"/>
</dbReference>
<dbReference type="Proteomes" id="UP000467347">
    <property type="component" value="Unassembled WGS sequence"/>
</dbReference>
<dbReference type="EMBL" id="AAAJWF010000003">
    <property type="protein sequence ID" value="EAC7480282.1"/>
    <property type="molecule type" value="Genomic_DNA"/>
</dbReference>
<dbReference type="EMBL" id="AACKDQ010000005">
    <property type="protein sequence ID" value="EAK9316070.1"/>
    <property type="molecule type" value="Genomic_DNA"/>
</dbReference>
<evidence type="ECO:0000313" key="33">
    <source>
        <dbReference type="EMBL" id="HAB8397490.1"/>
    </source>
</evidence>
<evidence type="ECO:0000313" key="7">
    <source>
        <dbReference type="EMBL" id="EAD1184485.1"/>
    </source>
</evidence>
<dbReference type="Proteomes" id="UP000540117">
    <property type="component" value="Unassembled WGS sequence"/>
</dbReference>
<evidence type="ECO:0000313" key="74">
    <source>
        <dbReference type="Proteomes" id="UP000840197"/>
    </source>
</evidence>
<evidence type="ECO:0000313" key="66">
    <source>
        <dbReference type="Proteomes" id="UP000525850"/>
    </source>
</evidence>
<evidence type="ECO:0000313" key="10">
    <source>
        <dbReference type="EMBL" id="EAD5786534.1"/>
    </source>
</evidence>
<evidence type="ECO:0000313" key="56">
    <source>
        <dbReference type="Proteomes" id="UP000410967"/>
    </source>
</evidence>
<dbReference type="Proteomes" id="UP000345329">
    <property type="component" value="Unassembled WGS sequence"/>
</dbReference>
<evidence type="ECO:0000313" key="13">
    <source>
        <dbReference type="EMBL" id="EAG2514587.1"/>
    </source>
</evidence>
<evidence type="ECO:0000313" key="62">
    <source>
        <dbReference type="Proteomes" id="UP000478704"/>
    </source>
</evidence>
<evidence type="ECO:0000313" key="54">
    <source>
        <dbReference type="Proteomes" id="UP000398321"/>
    </source>
</evidence>
<evidence type="ECO:0000313" key="32">
    <source>
        <dbReference type="EMBL" id="HAA8052690.1"/>
    </source>
</evidence>
<evidence type="ECO:0000313" key="11">
    <source>
        <dbReference type="EMBL" id="EAG2086449.1"/>
    </source>
</evidence>
<dbReference type="EMBL" id="AABGUK010000004">
    <property type="protein sequence ID" value="EAH4242640.1"/>
    <property type="molecule type" value="Genomic_DNA"/>
</dbReference>
<dbReference type="Proteomes" id="UP000368512">
    <property type="component" value="Unassembled WGS sequence"/>
</dbReference>
<reference evidence="56 65" key="6">
    <citation type="submission" date="2019-04" db="EMBL/GenBank/DDBJ databases">
        <authorList>
            <consortium name="GenomeTrakr network: Whole genome sequencing for foodborne pathogen traceback"/>
        </authorList>
    </citation>
    <scope>NUCLEOTIDE SEQUENCE [LARGE SCALE GENOMIC DNA]</scope>
    <source>
        <strain evidence="18 71">CFSAN004300</strain>
        <strain evidence="19 65">CFSAN072474</strain>
        <strain evidence="27 49">FLAG-55987</strain>
        <strain evidence="22 56">PHLUSALM00088</strain>
    </source>
</reference>
<dbReference type="EMBL" id="AABAYG010000003">
    <property type="protein sequence ID" value="EAG2245148.1"/>
    <property type="molecule type" value="Genomic_DNA"/>
</dbReference>
<evidence type="ECO:0000313" key="59">
    <source>
        <dbReference type="Proteomes" id="UP000460224"/>
    </source>
</evidence>
<dbReference type="EMBL" id="AABDGJ010000001">
    <property type="protein sequence ID" value="EAG6989193.1"/>
    <property type="molecule type" value="Genomic_DNA"/>
</dbReference>
<keyword evidence="1" id="KW-0812">Transmembrane</keyword>
<evidence type="ECO:0000313" key="64">
    <source>
        <dbReference type="Proteomes" id="UP000489121"/>
    </source>
</evidence>
<dbReference type="KEGG" id="lmv:Y193_01615"/>
<evidence type="ECO:0000313" key="49">
    <source>
        <dbReference type="Proteomes" id="UP000364988"/>
    </source>
</evidence>
<dbReference type="EMBL" id="AALGDA010000039">
    <property type="protein sequence ID" value="ECY9783532.1"/>
    <property type="molecule type" value="Genomic_DNA"/>
</dbReference>
<dbReference type="Proteomes" id="UP000528151">
    <property type="component" value="Unassembled WGS sequence"/>
</dbReference>
<organism evidence="22 56">
    <name type="scientific">Listeria monocytogenes</name>
    <dbReference type="NCBI Taxonomy" id="1639"/>
    <lineage>
        <taxon>Bacteria</taxon>
        <taxon>Bacillati</taxon>
        <taxon>Bacillota</taxon>
        <taxon>Bacilli</taxon>
        <taxon>Bacillales</taxon>
        <taxon>Listeriaceae</taxon>
        <taxon>Listeria</taxon>
    </lineage>
</organism>
<dbReference type="Proteomes" id="UP000423131">
    <property type="component" value="Unassembled WGS sequence"/>
</dbReference>
<evidence type="ECO:0000313" key="43">
    <source>
        <dbReference type="Proteomes" id="UP000337746"/>
    </source>
</evidence>